<evidence type="ECO:0000256" key="1">
    <source>
        <dbReference type="SAM" id="Phobius"/>
    </source>
</evidence>
<keyword evidence="1" id="KW-0812">Transmembrane</keyword>
<proteinExistence type="predicted"/>
<keyword evidence="1" id="KW-0472">Membrane</keyword>
<dbReference type="AlphaFoldDB" id="A0A9Q0BK90"/>
<evidence type="ECO:0008006" key="4">
    <source>
        <dbReference type="Google" id="ProtNLM"/>
    </source>
</evidence>
<evidence type="ECO:0000313" key="2">
    <source>
        <dbReference type="EMBL" id="KAI8034986.1"/>
    </source>
</evidence>
<comment type="caution">
    <text evidence="2">The sequence shown here is derived from an EMBL/GenBank/DDBJ whole genome shotgun (WGS) entry which is preliminary data.</text>
</comment>
<keyword evidence="3" id="KW-1185">Reference proteome</keyword>
<dbReference type="EMBL" id="JAMKOV010000051">
    <property type="protein sequence ID" value="KAI8034986.1"/>
    <property type="molecule type" value="Genomic_DNA"/>
</dbReference>
<keyword evidence="1" id="KW-1133">Transmembrane helix</keyword>
<reference evidence="2" key="1">
    <citation type="journal article" date="2023" name="Genome Biol. Evol.">
        <title>Long-read-based Genome Assembly of Drosophila gunungcola Reveals Fewer Chemosensory Genes in Flower-breeding Species.</title>
        <authorList>
            <person name="Negi A."/>
            <person name="Liao B.Y."/>
            <person name="Yeh S.D."/>
        </authorList>
    </citation>
    <scope>NUCLEOTIDE SEQUENCE</scope>
    <source>
        <strain evidence="2">Sukarami</strain>
    </source>
</reference>
<organism evidence="2 3">
    <name type="scientific">Drosophila gunungcola</name>
    <name type="common">fruit fly</name>
    <dbReference type="NCBI Taxonomy" id="103775"/>
    <lineage>
        <taxon>Eukaryota</taxon>
        <taxon>Metazoa</taxon>
        <taxon>Ecdysozoa</taxon>
        <taxon>Arthropoda</taxon>
        <taxon>Hexapoda</taxon>
        <taxon>Insecta</taxon>
        <taxon>Pterygota</taxon>
        <taxon>Neoptera</taxon>
        <taxon>Endopterygota</taxon>
        <taxon>Diptera</taxon>
        <taxon>Brachycera</taxon>
        <taxon>Muscomorpha</taxon>
        <taxon>Ephydroidea</taxon>
        <taxon>Drosophilidae</taxon>
        <taxon>Drosophila</taxon>
        <taxon>Sophophora</taxon>
    </lineage>
</organism>
<accession>A0A9Q0BK90</accession>
<dbReference type="Proteomes" id="UP001059596">
    <property type="component" value="Unassembled WGS sequence"/>
</dbReference>
<name>A0A9Q0BK90_9MUSC</name>
<gene>
    <name evidence="2" type="ORF">M5D96_012209</name>
</gene>
<protein>
    <recommendedName>
        <fullName evidence="4">Transmembrane protein</fullName>
    </recommendedName>
</protein>
<sequence length="83" mass="9873">MQTHRVNRETRRPKHGGGCVWGRGCGRRSVRVIIQRSEERKSTDRFVRSISKEVELVLFVLFLLLFWPVLVHFFYISNGLERE</sequence>
<evidence type="ECO:0000313" key="3">
    <source>
        <dbReference type="Proteomes" id="UP001059596"/>
    </source>
</evidence>
<feature type="transmembrane region" description="Helical" evidence="1">
    <location>
        <begin position="56"/>
        <end position="76"/>
    </location>
</feature>